<dbReference type="AlphaFoldDB" id="A0A0J9EG45"/>
<dbReference type="PATRIC" id="fig|1675527.3.peg.855"/>
<dbReference type="EMBL" id="LFTY01000001">
    <property type="protein sequence ID" value="KMW60634.1"/>
    <property type="molecule type" value="Genomic_DNA"/>
</dbReference>
<dbReference type="STRING" id="1675527.AIOL_000798"/>
<sequence>MVQLNTGASATAMAQEIFGNGVTVVGASYTGDNRASGIYTQGDSQAPGVTPSDTGVILSTGQARGFDTDGIDPNDVGNFTSGSSGPNNNAQFNALAGTNTYDAAWLDIDFIPTGDTLTMQFVFASEEYPEFSNTIYNDAVGVWVNGSPADLSVGDGSTSVGNVNQVDNINLYNDNTGDAFQTEMDGFTVTLTLTMTVIPGVVNSIRIGIADVGDNNYDSNLLIAGDSLQTVLIANDDDIRLDAGTSKTLDVLGNDVSSTGATLTITHINGVAVVANQTVVLPNGQSITLNSDGTFTVLADAQQEIAPFTYTVTDGTNTDTAFVTVSTIPCFVAGTMILTPEGERPVEALQAGDLVMTQDNGPQVLRWVGGRNDYAQYDHAPIRIAAHTFGLHRTLLVSPQHRILIRDPLSELMFGDGEVLVAAKHLVNGRTVTRQFGGQVHYVHLLFDEHQVVFSEGLPSESFLPGPQTTGSFEADLQAEIAELFPALDPKTGAGYGPAARRTLKEYEAKVLFAGGMRPPETRRADREALAA</sequence>
<comment type="caution">
    <text evidence="2">The sequence shown here is derived from an EMBL/GenBank/DDBJ whole genome shotgun (WGS) entry which is preliminary data.</text>
</comment>
<dbReference type="Gene3D" id="2.170.16.10">
    <property type="entry name" value="Hedgehog/Intein (Hint) domain"/>
    <property type="match status" value="1"/>
</dbReference>
<dbReference type="RefSeq" id="WP_049641689.1">
    <property type="nucleotide sequence ID" value="NZ_LFTY01000001.1"/>
</dbReference>
<organism evidence="2 3">
    <name type="scientific">Candidatus Rhodobacter oscarellae</name>
    <dbReference type="NCBI Taxonomy" id="1675527"/>
    <lineage>
        <taxon>Bacteria</taxon>
        <taxon>Pseudomonadati</taxon>
        <taxon>Pseudomonadota</taxon>
        <taxon>Alphaproteobacteria</taxon>
        <taxon>Rhodobacterales</taxon>
        <taxon>Rhodobacter group</taxon>
        <taxon>Rhodobacter</taxon>
    </lineage>
</organism>
<dbReference type="Pfam" id="PF17963">
    <property type="entry name" value="Big_9"/>
    <property type="match status" value="1"/>
</dbReference>
<name>A0A0J9EG45_9RHOB</name>
<dbReference type="InterPro" id="IPR049804">
    <property type="entry name" value="Choice_anch_L"/>
</dbReference>
<reference evidence="2 3" key="1">
    <citation type="submission" date="2015-06" db="EMBL/GenBank/DDBJ databases">
        <title>Draft genome sequence of an Alphaproteobacteria species associated to the Mediterranean sponge Oscarella lobularis.</title>
        <authorList>
            <person name="Jourda C."/>
            <person name="Santini S."/>
            <person name="Claverie J.-M."/>
        </authorList>
    </citation>
    <scope>NUCLEOTIDE SEQUENCE [LARGE SCALE GENOMIC DNA]</scope>
    <source>
        <strain evidence="2">IGS</strain>
    </source>
</reference>
<dbReference type="Pfam" id="PF13403">
    <property type="entry name" value="Hint_2"/>
    <property type="match status" value="1"/>
</dbReference>
<dbReference type="InterPro" id="IPR036844">
    <property type="entry name" value="Hint_dom_sf"/>
</dbReference>
<keyword evidence="3" id="KW-1185">Reference proteome</keyword>
<proteinExistence type="predicted"/>
<dbReference type="Proteomes" id="UP000037178">
    <property type="component" value="Unassembled WGS sequence"/>
</dbReference>
<evidence type="ECO:0000313" key="2">
    <source>
        <dbReference type="EMBL" id="KMW60634.1"/>
    </source>
</evidence>
<dbReference type="OrthoDB" id="6305173at2"/>
<accession>A0A0J9EG45</accession>
<gene>
    <name evidence="2" type="ORF">AIOL_000798</name>
</gene>
<evidence type="ECO:0000259" key="1">
    <source>
        <dbReference type="Pfam" id="PF13403"/>
    </source>
</evidence>
<dbReference type="NCBIfam" id="NF038133">
    <property type="entry name" value="choice_anch_L"/>
    <property type="match status" value="1"/>
</dbReference>
<dbReference type="SUPFAM" id="SSF51294">
    <property type="entry name" value="Hedgehog/intein (Hint) domain"/>
    <property type="match status" value="1"/>
</dbReference>
<dbReference type="InterPro" id="IPR028992">
    <property type="entry name" value="Hedgehog/Intein_dom"/>
</dbReference>
<evidence type="ECO:0000313" key="3">
    <source>
        <dbReference type="Proteomes" id="UP000037178"/>
    </source>
</evidence>
<feature type="domain" description="Hedgehog/Intein (Hint)" evidence="1">
    <location>
        <begin position="329"/>
        <end position="466"/>
    </location>
</feature>
<protein>
    <submittedName>
        <fullName evidence="2">Iron-regulated protein frpC</fullName>
    </submittedName>
</protein>